<name>A0A9J6AL69_SOLCO</name>
<dbReference type="EMBL" id="JACXVP010000002">
    <property type="protein sequence ID" value="KAG5625392.1"/>
    <property type="molecule type" value="Genomic_DNA"/>
</dbReference>
<organism evidence="2 3">
    <name type="scientific">Solanum commersonii</name>
    <name type="common">Commerson's wild potato</name>
    <name type="synonym">Commerson's nightshade</name>
    <dbReference type="NCBI Taxonomy" id="4109"/>
    <lineage>
        <taxon>Eukaryota</taxon>
        <taxon>Viridiplantae</taxon>
        <taxon>Streptophyta</taxon>
        <taxon>Embryophyta</taxon>
        <taxon>Tracheophyta</taxon>
        <taxon>Spermatophyta</taxon>
        <taxon>Magnoliopsida</taxon>
        <taxon>eudicotyledons</taxon>
        <taxon>Gunneridae</taxon>
        <taxon>Pentapetalae</taxon>
        <taxon>asterids</taxon>
        <taxon>lamiids</taxon>
        <taxon>Solanales</taxon>
        <taxon>Solanaceae</taxon>
        <taxon>Solanoideae</taxon>
        <taxon>Solaneae</taxon>
        <taxon>Solanum</taxon>
    </lineage>
</organism>
<evidence type="ECO:0000313" key="2">
    <source>
        <dbReference type="EMBL" id="KAG5625392.1"/>
    </source>
</evidence>
<reference evidence="2 3" key="1">
    <citation type="submission" date="2020-09" db="EMBL/GenBank/DDBJ databases">
        <title>De no assembly of potato wild relative species, Solanum commersonii.</title>
        <authorList>
            <person name="Cho K."/>
        </authorList>
    </citation>
    <scope>NUCLEOTIDE SEQUENCE [LARGE SCALE GENOMIC DNA]</scope>
    <source>
        <strain evidence="2">LZ3.2</strain>
        <tissue evidence="2">Leaf</tissue>
    </source>
</reference>
<keyword evidence="1" id="KW-0175">Coiled coil</keyword>
<proteinExistence type="predicted"/>
<sequence>MDLNFTCKKEDKELDRLIMDDQLDKLYQAFNNYKKKKSIDDVDPKDFMDNYFAQNNYDYLHYDAQSSIMQISRDFEVFESRELPSTTKTSIDFNNNMDQLEENVDEFEKMIEEMNSSNVHPSNNPFGCYSNVYEGDGMENYDTTQSSTSNDFERRKLTPATKTSNIDQLGEDVGESPERMIEEMVSQYTSISNANHDSSSPVIRYFFCGQTKANNHRRKRQKRKYRGVVMSEEQRLLKMAKQKIKNREVAARTHEMRLAREAYLESQHLELLMENDFLKKMVMFLEDHKRVNVPPEPLRRTISGPMLIQ</sequence>
<evidence type="ECO:0000313" key="3">
    <source>
        <dbReference type="Proteomes" id="UP000824120"/>
    </source>
</evidence>
<evidence type="ECO:0008006" key="4">
    <source>
        <dbReference type="Google" id="ProtNLM"/>
    </source>
</evidence>
<comment type="caution">
    <text evidence="2">The sequence shown here is derived from an EMBL/GenBank/DDBJ whole genome shotgun (WGS) entry which is preliminary data.</text>
</comment>
<dbReference type="Proteomes" id="UP000824120">
    <property type="component" value="Chromosome 2"/>
</dbReference>
<accession>A0A9J6AL69</accession>
<dbReference type="OrthoDB" id="1301871at2759"/>
<dbReference type="AlphaFoldDB" id="A0A9J6AL69"/>
<protein>
    <recommendedName>
        <fullName evidence="4">BZIP domain-containing protein</fullName>
    </recommendedName>
</protein>
<evidence type="ECO:0000256" key="1">
    <source>
        <dbReference type="SAM" id="Coils"/>
    </source>
</evidence>
<keyword evidence="3" id="KW-1185">Reference proteome</keyword>
<gene>
    <name evidence="2" type="ORF">H5410_010610</name>
</gene>
<feature type="coiled-coil region" evidence="1">
    <location>
        <begin position="90"/>
        <end position="117"/>
    </location>
</feature>